<dbReference type="STRING" id="1527607.SAMN05428957_10283"/>
<evidence type="ECO:0000256" key="1">
    <source>
        <dbReference type="SAM" id="MobiDB-lite"/>
    </source>
</evidence>
<feature type="compositionally biased region" description="Low complexity" evidence="1">
    <location>
        <begin position="76"/>
        <end position="90"/>
    </location>
</feature>
<accession>A0A1G9Q5T1</accession>
<organism evidence="2 3">
    <name type="scientific">Oryzisolibacter propanilivorax</name>
    <dbReference type="NCBI Taxonomy" id="1527607"/>
    <lineage>
        <taxon>Bacteria</taxon>
        <taxon>Pseudomonadati</taxon>
        <taxon>Pseudomonadota</taxon>
        <taxon>Betaproteobacteria</taxon>
        <taxon>Burkholderiales</taxon>
        <taxon>Comamonadaceae</taxon>
        <taxon>Oryzisolibacter</taxon>
    </lineage>
</organism>
<feature type="compositionally biased region" description="Low complexity" evidence="1">
    <location>
        <begin position="32"/>
        <end position="52"/>
    </location>
</feature>
<gene>
    <name evidence="2" type="ORF">SAMN05428957_10283</name>
</gene>
<dbReference type="SUPFAM" id="SSF52141">
    <property type="entry name" value="Uracil-DNA glycosylase-like"/>
    <property type="match status" value="1"/>
</dbReference>
<reference evidence="3" key="1">
    <citation type="submission" date="2016-10" db="EMBL/GenBank/DDBJ databases">
        <authorList>
            <person name="Varghese N."/>
            <person name="Submissions S."/>
        </authorList>
    </citation>
    <scope>NUCLEOTIDE SEQUENCE [LARGE SCALE GENOMIC DNA]</scope>
    <source>
        <strain evidence="3">EPL6</strain>
    </source>
</reference>
<dbReference type="Gene3D" id="3.40.470.10">
    <property type="entry name" value="Uracil-DNA glycosylase-like domain"/>
    <property type="match status" value="1"/>
</dbReference>
<dbReference type="Proteomes" id="UP000198552">
    <property type="component" value="Unassembled WGS sequence"/>
</dbReference>
<dbReference type="OrthoDB" id="5290748at2"/>
<dbReference type="AlphaFoldDB" id="A0A1G9Q5T1"/>
<sequence>MTLSHLDARQRAMLQEMGIALPLLQPARAERGAPPAAAGPADAAPVAAAPLAEEARAGARRPAGTPVSDAPPPAPAQQQPAAPAAARPADAAPAPVGEVLLGPLLAPYAQQDVPAPATGGWLVLLECAQPGDPLAGDAGRLLHHMLRAMGLHHQPCTQLAALLPSSAPASAPGRPLAQVLAERQPCMVLLLGLGAARAVLGSPQPLARLRARPHRLADGTPAAVSHDPAYLLLAPQAKAGAWLDLCRALARVRPDSTAPG</sequence>
<protein>
    <submittedName>
        <fullName evidence="2">DNA polymerase</fullName>
    </submittedName>
</protein>
<proteinExistence type="predicted"/>
<evidence type="ECO:0000313" key="2">
    <source>
        <dbReference type="EMBL" id="SDM06368.1"/>
    </source>
</evidence>
<evidence type="ECO:0000313" key="3">
    <source>
        <dbReference type="Proteomes" id="UP000198552"/>
    </source>
</evidence>
<keyword evidence="3" id="KW-1185">Reference proteome</keyword>
<name>A0A1G9Q5T1_9BURK</name>
<feature type="region of interest" description="Disordered" evidence="1">
    <location>
        <begin position="30"/>
        <end position="90"/>
    </location>
</feature>
<dbReference type="RefSeq" id="WP_091566661.1">
    <property type="nucleotide sequence ID" value="NZ_FNHP01000002.1"/>
</dbReference>
<dbReference type="InterPro" id="IPR036895">
    <property type="entry name" value="Uracil-DNA_glycosylase-like_sf"/>
</dbReference>
<dbReference type="EMBL" id="FNHP01000002">
    <property type="protein sequence ID" value="SDM06368.1"/>
    <property type="molecule type" value="Genomic_DNA"/>
</dbReference>